<feature type="transmembrane region" description="Helical" evidence="5">
    <location>
        <begin position="12"/>
        <end position="30"/>
    </location>
</feature>
<dbReference type="Proteomes" id="UP001156102">
    <property type="component" value="Unassembled WGS sequence"/>
</dbReference>
<keyword evidence="5" id="KW-1003">Cell membrane</keyword>
<evidence type="ECO:0000256" key="3">
    <source>
        <dbReference type="ARBA" id="ARBA00022989"/>
    </source>
</evidence>
<gene>
    <name evidence="5 8" type="primary">nuoN</name>
    <name evidence="8" type="ORF">NK662_04970</name>
</gene>
<dbReference type="EC" id="7.1.1.-" evidence="5"/>
<feature type="transmembrane region" description="Helical" evidence="5">
    <location>
        <begin position="111"/>
        <end position="127"/>
    </location>
</feature>
<evidence type="ECO:0000256" key="2">
    <source>
        <dbReference type="ARBA" id="ARBA00022692"/>
    </source>
</evidence>
<feature type="domain" description="NADH:quinone oxidoreductase/Mrp antiporter transmembrane" evidence="7">
    <location>
        <begin position="130"/>
        <end position="434"/>
    </location>
</feature>
<feature type="transmembrane region" description="Helical" evidence="5">
    <location>
        <begin position="165"/>
        <end position="186"/>
    </location>
</feature>
<protein>
    <recommendedName>
        <fullName evidence="5">NADH-quinone oxidoreductase subunit N</fullName>
        <ecNumber evidence="5">7.1.1.-</ecNumber>
    </recommendedName>
    <alternativeName>
        <fullName evidence="5">NADH dehydrogenase I subunit N</fullName>
    </alternativeName>
    <alternativeName>
        <fullName evidence="5">NDH-1 subunit N</fullName>
    </alternativeName>
</protein>
<dbReference type="GO" id="GO:0048038">
    <property type="term" value="F:quinone binding"/>
    <property type="evidence" value="ECO:0007669"/>
    <property type="project" value="UniProtKB-KW"/>
</dbReference>
<feature type="transmembrane region" description="Helical" evidence="5">
    <location>
        <begin position="42"/>
        <end position="62"/>
    </location>
</feature>
<comment type="caution">
    <text evidence="8">The sequence shown here is derived from an EMBL/GenBank/DDBJ whole genome shotgun (WGS) entry which is preliminary data.</text>
</comment>
<dbReference type="HAMAP" id="MF_00445">
    <property type="entry name" value="NDH1_NuoN_1"/>
    <property type="match status" value="1"/>
</dbReference>
<keyword evidence="4 5" id="KW-0472">Membrane</keyword>
<feature type="transmembrane region" description="Helical" evidence="5">
    <location>
        <begin position="292"/>
        <end position="309"/>
    </location>
</feature>
<evidence type="ECO:0000256" key="4">
    <source>
        <dbReference type="ARBA" id="ARBA00023136"/>
    </source>
</evidence>
<dbReference type="InterPro" id="IPR010096">
    <property type="entry name" value="NADH-Q_OxRdtase_suN/2"/>
</dbReference>
<organism evidence="8 9">
    <name type="scientific">Ectobacillus ponti</name>
    <dbReference type="NCBI Taxonomy" id="2961894"/>
    <lineage>
        <taxon>Bacteria</taxon>
        <taxon>Bacillati</taxon>
        <taxon>Bacillota</taxon>
        <taxon>Bacilli</taxon>
        <taxon>Bacillales</taxon>
        <taxon>Bacillaceae</taxon>
        <taxon>Ectobacillus</taxon>
    </lineage>
</organism>
<accession>A0AA41X7R9</accession>
<keyword evidence="5" id="KW-0520">NAD</keyword>
<keyword evidence="9" id="KW-1185">Reference proteome</keyword>
<keyword evidence="3 5" id="KW-1133">Transmembrane helix</keyword>
<evidence type="ECO:0000256" key="5">
    <source>
        <dbReference type="HAMAP-Rule" id="MF_00445"/>
    </source>
</evidence>
<keyword evidence="5" id="KW-1278">Translocase</keyword>
<comment type="similarity">
    <text evidence="5">Belongs to the complex I subunit 2 family.</text>
</comment>
<evidence type="ECO:0000256" key="6">
    <source>
        <dbReference type="RuleBase" id="RU000320"/>
    </source>
</evidence>
<dbReference type="Pfam" id="PF00361">
    <property type="entry name" value="Proton_antipo_M"/>
    <property type="match status" value="1"/>
</dbReference>
<feature type="transmembrane region" description="Helical" evidence="5">
    <location>
        <begin position="386"/>
        <end position="408"/>
    </location>
</feature>
<comment type="subunit">
    <text evidence="5">NDH-1 is composed of 14 different subunits. Subunits NuoA, H, J, K, L, M, N constitute the membrane sector of the complex.</text>
</comment>
<reference evidence="8" key="1">
    <citation type="submission" date="2022-07" db="EMBL/GenBank/DDBJ databases">
        <authorList>
            <person name="Li W.-J."/>
            <person name="Deng Q.-Q."/>
        </authorList>
    </citation>
    <scope>NUCLEOTIDE SEQUENCE</scope>
    <source>
        <strain evidence="8">SYSU M60031</strain>
    </source>
</reference>
<keyword evidence="5" id="KW-0874">Quinone</keyword>
<feature type="transmembrane region" description="Helical" evidence="5">
    <location>
        <begin position="133"/>
        <end position="153"/>
    </location>
</feature>
<dbReference type="EMBL" id="JANCLT010000002">
    <property type="protein sequence ID" value="MCP8967890.1"/>
    <property type="molecule type" value="Genomic_DNA"/>
</dbReference>
<feature type="transmembrane region" description="Helical" evidence="5">
    <location>
        <begin position="82"/>
        <end position="99"/>
    </location>
</feature>
<dbReference type="AlphaFoldDB" id="A0AA41X7R9"/>
<keyword evidence="2 5" id="KW-0812">Transmembrane</keyword>
<dbReference type="GO" id="GO:0042773">
    <property type="term" value="P:ATP synthesis coupled electron transport"/>
    <property type="evidence" value="ECO:0007669"/>
    <property type="project" value="InterPro"/>
</dbReference>
<comment type="catalytic activity">
    <reaction evidence="5">
        <text>a quinone + NADH + 5 H(+)(in) = a quinol + NAD(+) + 4 H(+)(out)</text>
        <dbReference type="Rhea" id="RHEA:57888"/>
        <dbReference type="ChEBI" id="CHEBI:15378"/>
        <dbReference type="ChEBI" id="CHEBI:24646"/>
        <dbReference type="ChEBI" id="CHEBI:57540"/>
        <dbReference type="ChEBI" id="CHEBI:57945"/>
        <dbReference type="ChEBI" id="CHEBI:132124"/>
    </reaction>
</comment>
<comment type="subcellular location">
    <subcellularLocation>
        <location evidence="1 5">Cell membrane</location>
        <topology evidence="1 5">Multi-pass membrane protein</topology>
    </subcellularLocation>
    <subcellularLocation>
        <location evidence="6">Membrane</location>
        <topology evidence="6">Multi-pass membrane protein</topology>
    </subcellularLocation>
</comment>
<feature type="transmembrane region" description="Helical" evidence="5">
    <location>
        <begin position="318"/>
        <end position="339"/>
    </location>
</feature>
<dbReference type="GO" id="GO:0050136">
    <property type="term" value="F:NADH dehydrogenase (quinone) (non-electrogenic) activity"/>
    <property type="evidence" value="ECO:0007669"/>
    <property type="project" value="UniProtKB-UniRule"/>
</dbReference>
<feature type="transmembrane region" description="Helical" evidence="5">
    <location>
        <begin position="212"/>
        <end position="237"/>
    </location>
</feature>
<evidence type="ECO:0000313" key="8">
    <source>
        <dbReference type="EMBL" id="MCP8967890.1"/>
    </source>
</evidence>
<proteinExistence type="inferred from homology"/>
<dbReference type="GO" id="GO:0008137">
    <property type="term" value="F:NADH dehydrogenase (ubiquinone) activity"/>
    <property type="evidence" value="ECO:0007669"/>
    <property type="project" value="InterPro"/>
</dbReference>
<dbReference type="NCBIfam" id="NF004446">
    <property type="entry name" value="PRK05777.2-4"/>
    <property type="match status" value="1"/>
</dbReference>
<sequence>MDLKTLLSFQWSLMTPEFIITGAAILLSLLDLFAKKTFNRTILGYGALAAVAAALVSLVTLYSHEAGEILGGSFVLDGYAKAFKTLILLGGALVLLLAVSNHKQTPIRDKGEYYYLLLTGLLGAMFVTSSQDLIMLFVGLELLTLSSYVLVGIRKDNRKANEAAMKYVINGGIATAVTVFGLSYIYGLTGSTNVLEINAALQQNAGNSGVELLLMLAFLLTFVGLSFKLAAAPFHMWAPDVYQGAATPVTAFLGTVSKVAGFALVVRLFLFIFASVPAHGGTGMILTNVQQYIAVLAGITMVVGNFVALKQTNVKRMFAYSGIAHAGYLLVPFVALSDFTFDSMFFYMLAYILMNIGAFAVVHALSKDNDNENLSMFAGLFQRSPLTAVLMTVFILSLAGIPGTAGFIGKVNIFLGAFALSHYVLPSIMMATTVVSFVYYFRILQQMFFRSGEETKVVVPASLRAAMLICAILTVVLGILPSLGYNLFYDQLVAVKDFLFTGAN</sequence>
<dbReference type="RefSeq" id="WP_254757798.1">
    <property type="nucleotide sequence ID" value="NZ_JANCLT010000002.1"/>
</dbReference>
<feature type="transmembrane region" description="Helical" evidence="5">
    <location>
        <begin position="420"/>
        <end position="441"/>
    </location>
</feature>
<feature type="transmembrane region" description="Helical" evidence="5">
    <location>
        <begin position="345"/>
        <end position="365"/>
    </location>
</feature>
<dbReference type="NCBIfam" id="TIGR01770">
    <property type="entry name" value="NDH_I_N"/>
    <property type="match status" value="1"/>
</dbReference>
<evidence type="ECO:0000313" key="9">
    <source>
        <dbReference type="Proteomes" id="UP001156102"/>
    </source>
</evidence>
<comment type="function">
    <text evidence="5">NDH-1 shuttles electrons from NADH, via FMN and iron-sulfur (Fe-S) centers, to quinones in the respiratory chain. The immediate electron acceptor for the enzyme in this species is believed to be a menaquinone. Couples the redox reaction to proton translocation (for every two electrons transferred, four hydrogen ions are translocated across the cytoplasmic membrane), and thus conserves the redox energy in a proton gradient.</text>
</comment>
<name>A0AA41X7R9_9BACI</name>
<keyword evidence="8" id="KW-0560">Oxidoreductase</keyword>
<dbReference type="NCBIfam" id="NF004443">
    <property type="entry name" value="PRK05777.2-1"/>
    <property type="match status" value="1"/>
</dbReference>
<keyword evidence="5" id="KW-0813">Transport</keyword>
<dbReference type="PANTHER" id="PTHR22773">
    <property type="entry name" value="NADH DEHYDROGENASE"/>
    <property type="match status" value="1"/>
</dbReference>
<evidence type="ECO:0000256" key="1">
    <source>
        <dbReference type="ARBA" id="ARBA00004651"/>
    </source>
</evidence>
<feature type="transmembrane region" description="Helical" evidence="5">
    <location>
        <begin position="461"/>
        <end position="480"/>
    </location>
</feature>
<feature type="transmembrane region" description="Helical" evidence="5">
    <location>
        <begin position="249"/>
        <end position="272"/>
    </location>
</feature>
<evidence type="ECO:0000259" key="7">
    <source>
        <dbReference type="Pfam" id="PF00361"/>
    </source>
</evidence>
<dbReference type="GO" id="GO:0005886">
    <property type="term" value="C:plasma membrane"/>
    <property type="evidence" value="ECO:0007669"/>
    <property type="project" value="UniProtKB-SubCell"/>
</dbReference>
<dbReference type="InterPro" id="IPR001750">
    <property type="entry name" value="ND/Mrp_TM"/>
</dbReference>